<evidence type="ECO:0000259" key="13">
    <source>
        <dbReference type="PROSITE" id="PS51504"/>
    </source>
</evidence>
<evidence type="ECO:0000256" key="8">
    <source>
        <dbReference type="ARBA" id="ARBA00023242"/>
    </source>
</evidence>
<comment type="subcellular location">
    <subcellularLocation>
        <location evidence="1">Chromosome</location>
    </subcellularLocation>
    <subcellularLocation>
        <location evidence="2">Nucleus</location>
        <location evidence="2">Nucleolus</location>
    </subcellularLocation>
</comment>
<keyword evidence="4" id="KW-0805">Transcription regulation</keyword>
<proteinExistence type="predicted"/>
<dbReference type="GO" id="GO:0043565">
    <property type="term" value="F:sequence-specific DNA binding"/>
    <property type="evidence" value="ECO:0007669"/>
    <property type="project" value="UniProtKB-ARBA"/>
</dbReference>
<keyword evidence="3" id="KW-0158">Chromosome</keyword>
<evidence type="ECO:0000256" key="7">
    <source>
        <dbReference type="ARBA" id="ARBA00023163"/>
    </source>
</evidence>
<evidence type="ECO:0000256" key="1">
    <source>
        <dbReference type="ARBA" id="ARBA00004286"/>
    </source>
</evidence>
<dbReference type="SMART" id="SM00717">
    <property type="entry name" value="SANT"/>
    <property type="match status" value="1"/>
</dbReference>
<dbReference type="PANTHER" id="PTHR46267">
    <property type="entry name" value="SINGLE MYB HISTONE 4"/>
    <property type="match status" value="1"/>
</dbReference>
<dbReference type="GO" id="GO:0005730">
    <property type="term" value="C:nucleolus"/>
    <property type="evidence" value="ECO:0007669"/>
    <property type="project" value="UniProtKB-SubCell"/>
</dbReference>
<dbReference type="AlphaFoldDB" id="A0ABD3DDV2"/>
<dbReference type="Proteomes" id="UP001632038">
    <property type="component" value="Unassembled WGS sequence"/>
</dbReference>
<dbReference type="Pfam" id="PF00538">
    <property type="entry name" value="Linker_histone"/>
    <property type="match status" value="1"/>
</dbReference>
<evidence type="ECO:0000313" key="15">
    <source>
        <dbReference type="Proteomes" id="UP001632038"/>
    </source>
</evidence>
<evidence type="ECO:0000259" key="12">
    <source>
        <dbReference type="PROSITE" id="PS51294"/>
    </source>
</evidence>
<keyword evidence="7" id="KW-0804">Transcription</keyword>
<evidence type="ECO:0000256" key="2">
    <source>
        <dbReference type="ARBA" id="ARBA00004604"/>
    </source>
</evidence>
<dbReference type="PROSITE" id="PS50090">
    <property type="entry name" value="MYB_LIKE"/>
    <property type="match status" value="1"/>
</dbReference>
<dbReference type="InterPro" id="IPR001005">
    <property type="entry name" value="SANT/Myb"/>
</dbReference>
<dbReference type="SUPFAM" id="SSF46689">
    <property type="entry name" value="Homeodomain-like"/>
    <property type="match status" value="1"/>
</dbReference>
<dbReference type="InterPro" id="IPR017930">
    <property type="entry name" value="Myb_dom"/>
</dbReference>
<dbReference type="Pfam" id="PF00249">
    <property type="entry name" value="Myb_DNA-binding"/>
    <property type="match status" value="1"/>
</dbReference>
<evidence type="ECO:0000256" key="6">
    <source>
        <dbReference type="ARBA" id="ARBA00023125"/>
    </source>
</evidence>
<dbReference type="FunFam" id="1.10.10.60:FF:000168">
    <property type="entry name" value="Telomere repeat-binding factor 1"/>
    <property type="match status" value="1"/>
</dbReference>
<name>A0ABD3DDV2_9LAMI</name>
<dbReference type="PROSITE" id="PS51504">
    <property type="entry name" value="H15"/>
    <property type="match status" value="1"/>
</dbReference>
<evidence type="ECO:0000256" key="10">
    <source>
        <dbReference type="SAM" id="MobiDB-lite"/>
    </source>
</evidence>
<dbReference type="SMART" id="SM00526">
    <property type="entry name" value="H15"/>
    <property type="match status" value="1"/>
</dbReference>
<feature type="domain" description="H15" evidence="13">
    <location>
        <begin position="117"/>
        <end position="185"/>
    </location>
</feature>
<dbReference type="GO" id="GO:0003690">
    <property type="term" value="F:double-stranded DNA binding"/>
    <property type="evidence" value="ECO:0007669"/>
    <property type="project" value="UniProtKB-ARBA"/>
</dbReference>
<feature type="region of interest" description="Disordered" evidence="10">
    <location>
        <begin position="69"/>
        <end position="118"/>
    </location>
</feature>
<evidence type="ECO:0000256" key="3">
    <source>
        <dbReference type="ARBA" id="ARBA00022454"/>
    </source>
</evidence>
<reference evidence="15" key="1">
    <citation type="journal article" date="2024" name="IScience">
        <title>Strigolactones Initiate the Formation of Haustorium-like Structures in Castilleja.</title>
        <authorList>
            <person name="Buerger M."/>
            <person name="Peterson D."/>
            <person name="Chory J."/>
        </authorList>
    </citation>
    <scope>NUCLEOTIDE SEQUENCE [LARGE SCALE GENOMIC DNA]</scope>
</reference>
<evidence type="ECO:0000256" key="9">
    <source>
        <dbReference type="ARBA" id="ARBA00032813"/>
    </source>
</evidence>
<dbReference type="InterPro" id="IPR009057">
    <property type="entry name" value="Homeodomain-like_sf"/>
</dbReference>
<evidence type="ECO:0000259" key="11">
    <source>
        <dbReference type="PROSITE" id="PS50090"/>
    </source>
</evidence>
<gene>
    <name evidence="14" type="ORF">CASFOL_014749</name>
</gene>
<sequence length="287" mass="31455">MGNRKLKWRSEEEEALMAGIAKHGVGRWKNILVDPQFMSVLANRTNVDLKDKWRNVGVNHGQAQAIGANAVTPRKGKATSTSASAVTDQTKNPAPVLSLPKDNSSDNPPKSPQGIKNAPNYRAMIIEAISTIKDNDGSDTGAILGFIEKKYEVPKGFRKSLSSKLRRLALQGTLEKIEKRYKIQSAAMGTDTATPKQKDVRSMSLQNCRLTISAESLEDAAKTAAHKIAEAENKSFVAAEAVKESERVSQMAEDADAVLMRLKEIFEQWDGKDGTILANSREVIYMV</sequence>
<dbReference type="SUPFAM" id="SSF46785">
    <property type="entry name" value="Winged helix' DNA-binding domain"/>
    <property type="match status" value="1"/>
</dbReference>
<accession>A0ABD3DDV2</accession>
<dbReference type="GO" id="GO:0005694">
    <property type="term" value="C:chromosome"/>
    <property type="evidence" value="ECO:0007669"/>
    <property type="project" value="UniProtKB-SubCell"/>
</dbReference>
<dbReference type="CDD" id="cd11660">
    <property type="entry name" value="SANT_TRF"/>
    <property type="match status" value="1"/>
</dbReference>
<protein>
    <recommendedName>
        <fullName evidence="9">MYB transcription factor</fullName>
    </recommendedName>
</protein>
<comment type="caution">
    <text evidence="14">The sequence shown here is derived from an EMBL/GenBank/DDBJ whole genome shotgun (WGS) entry which is preliminary data.</text>
</comment>
<keyword evidence="15" id="KW-1185">Reference proteome</keyword>
<dbReference type="EMBL" id="JAVIJP010000017">
    <property type="protein sequence ID" value="KAL3639781.1"/>
    <property type="molecule type" value="Genomic_DNA"/>
</dbReference>
<evidence type="ECO:0000313" key="14">
    <source>
        <dbReference type="EMBL" id="KAL3639781.1"/>
    </source>
</evidence>
<dbReference type="Gene3D" id="1.10.10.10">
    <property type="entry name" value="Winged helix-like DNA-binding domain superfamily/Winged helix DNA-binding domain"/>
    <property type="match status" value="1"/>
</dbReference>
<dbReference type="Gene3D" id="1.10.10.60">
    <property type="entry name" value="Homeodomain-like"/>
    <property type="match status" value="1"/>
</dbReference>
<organism evidence="14 15">
    <name type="scientific">Castilleja foliolosa</name>
    <dbReference type="NCBI Taxonomy" id="1961234"/>
    <lineage>
        <taxon>Eukaryota</taxon>
        <taxon>Viridiplantae</taxon>
        <taxon>Streptophyta</taxon>
        <taxon>Embryophyta</taxon>
        <taxon>Tracheophyta</taxon>
        <taxon>Spermatophyta</taxon>
        <taxon>Magnoliopsida</taxon>
        <taxon>eudicotyledons</taxon>
        <taxon>Gunneridae</taxon>
        <taxon>Pentapetalae</taxon>
        <taxon>asterids</taxon>
        <taxon>lamiids</taxon>
        <taxon>Lamiales</taxon>
        <taxon>Orobanchaceae</taxon>
        <taxon>Pedicularideae</taxon>
        <taxon>Castillejinae</taxon>
        <taxon>Castilleja</taxon>
    </lineage>
</organism>
<dbReference type="PROSITE" id="PS51294">
    <property type="entry name" value="HTH_MYB"/>
    <property type="match status" value="1"/>
</dbReference>
<dbReference type="InterPro" id="IPR005818">
    <property type="entry name" value="Histone_H1/H5_H15"/>
</dbReference>
<dbReference type="InterPro" id="IPR036388">
    <property type="entry name" value="WH-like_DNA-bd_sf"/>
</dbReference>
<keyword evidence="5" id="KW-0175">Coiled coil</keyword>
<feature type="domain" description="HTH myb-type" evidence="12">
    <location>
        <begin position="1"/>
        <end position="62"/>
    </location>
</feature>
<feature type="domain" description="Myb-like" evidence="11">
    <location>
        <begin position="1"/>
        <end position="57"/>
    </location>
</feature>
<dbReference type="PANTHER" id="PTHR46267:SF15">
    <property type="entry name" value="WINGED HELIX-TURN-HELIX TRANSCRIPTION REPRESSOR DNA-BINDING PROTEIN-RELATED"/>
    <property type="match status" value="1"/>
</dbReference>
<evidence type="ECO:0000256" key="4">
    <source>
        <dbReference type="ARBA" id="ARBA00023015"/>
    </source>
</evidence>
<evidence type="ECO:0000256" key="5">
    <source>
        <dbReference type="ARBA" id="ARBA00023054"/>
    </source>
</evidence>
<dbReference type="InterPro" id="IPR036390">
    <property type="entry name" value="WH_DNA-bd_sf"/>
</dbReference>
<keyword evidence="6" id="KW-0238">DNA-binding</keyword>
<feature type="compositionally biased region" description="Polar residues" evidence="10">
    <location>
        <begin position="78"/>
        <end position="92"/>
    </location>
</feature>
<dbReference type="InterPro" id="IPR044597">
    <property type="entry name" value="SMH1-6"/>
</dbReference>
<keyword evidence="8" id="KW-0539">Nucleus</keyword>